<name>A0A0E9WRV4_ANGAN</name>
<organism evidence="1">
    <name type="scientific">Anguilla anguilla</name>
    <name type="common">European freshwater eel</name>
    <name type="synonym">Muraena anguilla</name>
    <dbReference type="NCBI Taxonomy" id="7936"/>
    <lineage>
        <taxon>Eukaryota</taxon>
        <taxon>Metazoa</taxon>
        <taxon>Chordata</taxon>
        <taxon>Craniata</taxon>
        <taxon>Vertebrata</taxon>
        <taxon>Euteleostomi</taxon>
        <taxon>Actinopterygii</taxon>
        <taxon>Neopterygii</taxon>
        <taxon>Teleostei</taxon>
        <taxon>Anguilliformes</taxon>
        <taxon>Anguillidae</taxon>
        <taxon>Anguilla</taxon>
    </lineage>
</organism>
<dbReference type="AlphaFoldDB" id="A0A0E9WRV4"/>
<reference evidence="1" key="2">
    <citation type="journal article" date="2015" name="Fish Shellfish Immunol.">
        <title>Early steps in the European eel (Anguilla anguilla)-Vibrio vulnificus interaction in the gills: Role of the RtxA13 toxin.</title>
        <authorList>
            <person name="Callol A."/>
            <person name="Pajuelo D."/>
            <person name="Ebbesson L."/>
            <person name="Teles M."/>
            <person name="MacKenzie S."/>
            <person name="Amaro C."/>
        </authorList>
    </citation>
    <scope>NUCLEOTIDE SEQUENCE</scope>
</reference>
<protein>
    <submittedName>
        <fullName evidence="1">Uncharacterized protein</fullName>
    </submittedName>
</protein>
<accession>A0A0E9WRV4</accession>
<dbReference type="EMBL" id="GBXM01016327">
    <property type="protein sequence ID" value="JAH92250.1"/>
    <property type="molecule type" value="Transcribed_RNA"/>
</dbReference>
<sequence>MVIVVHIGTCSKTSLFFKYDSQILPTTLFFFQWDFAVLLYHRAWLKVSSMLKLAVFCSFGRILRVLVH</sequence>
<reference evidence="1" key="1">
    <citation type="submission" date="2014-11" db="EMBL/GenBank/DDBJ databases">
        <authorList>
            <person name="Amaro Gonzalez C."/>
        </authorList>
    </citation>
    <scope>NUCLEOTIDE SEQUENCE</scope>
</reference>
<evidence type="ECO:0000313" key="1">
    <source>
        <dbReference type="EMBL" id="JAH92250.1"/>
    </source>
</evidence>
<proteinExistence type="predicted"/>